<sequence>MESSPTTLEPISGENFLSMFTSKTSSMPANYRQILNVCIDVLSSSKHGQPVNVSMRKIKAISQYCGVAYNIVNSAEGTLAIDYALSQHLLPILNGHGANFGDRLENLHESLNNLTGDLSNTTEKLQRMIDVGRNNFDTYSLLV</sequence>
<name>A0ABV4N5N2_9VIBR</name>
<reference evidence="1 2" key="1">
    <citation type="journal article" date="2024" name="ISME J.">
        <title>Tailless and filamentous prophages are predominant in marine Vibrio.</title>
        <authorList>
            <person name="Steensen K."/>
            <person name="Seneca J."/>
            <person name="Bartlau N."/>
            <person name="Yu X.A."/>
            <person name="Hussain F.A."/>
            <person name="Polz M.F."/>
        </authorList>
    </citation>
    <scope>NUCLEOTIDE SEQUENCE [LARGE SCALE GENOMIC DNA]</scope>
    <source>
        <strain evidence="1 2">10N.239.312.F12</strain>
    </source>
</reference>
<keyword evidence="2" id="KW-1185">Reference proteome</keyword>
<dbReference type="EMBL" id="JBFSSG010000207">
    <property type="protein sequence ID" value="MEZ8724719.1"/>
    <property type="molecule type" value="Genomic_DNA"/>
</dbReference>
<gene>
    <name evidence="1" type="ORF">AB6D66_27210</name>
</gene>
<proteinExistence type="predicted"/>
<evidence type="ECO:0000313" key="2">
    <source>
        <dbReference type="Proteomes" id="UP001570071"/>
    </source>
</evidence>
<dbReference type="Proteomes" id="UP001570071">
    <property type="component" value="Unassembled WGS sequence"/>
</dbReference>
<organism evidence="1 2">
    <name type="scientific">Vibrio pomeroyi</name>
    <dbReference type="NCBI Taxonomy" id="198832"/>
    <lineage>
        <taxon>Bacteria</taxon>
        <taxon>Pseudomonadati</taxon>
        <taxon>Pseudomonadota</taxon>
        <taxon>Gammaproteobacteria</taxon>
        <taxon>Vibrionales</taxon>
        <taxon>Vibrionaceae</taxon>
        <taxon>Vibrio</taxon>
    </lineage>
</organism>
<protein>
    <submittedName>
        <fullName evidence="1">Uncharacterized protein</fullName>
    </submittedName>
</protein>
<accession>A0ABV4N5N2</accession>
<comment type="caution">
    <text evidence="1">The sequence shown here is derived from an EMBL/GenBank/DDBJ whole genome shotgun (WGS) entry which is preliminary data.</text>
</comment>
<dbReference type="RefSeq" id="WP_372127170.1">
    <property type="nucleotide sequence ID" value="NZ_JBFSSG010000207.1"/>
</dbReference>
<evidence type="ECO:0000313" key="1">
    <source>
        <dbReference type="EMBL" id="MEZ8724719.1"/>
    </source>
</evidence>